<dbReference type="PROSITE" id="PS50800">
    <property type="entry name" value="SAP"/>
    <property type="match status" value="1"/>
</dbReference>
<comment type="caution">
    <text evidence="3">The sequence shown here is derived from an EMBL/GenBank/DDBJ whole genome shotgun (WGS) entry which is preliminary data.</text>
</comment>
<evidence type="ECO:0000256" key="1">
    <source>
        <dbReference type="SAM" id="MobiDB-lite"/>
    </source>
</evidence>
<reference evidence="3" key="2">
    <citation type="submission" date="2023-05" db="EMBL/GenBank/DDBJ databases">
        <authorList>
            <consortium name="Lawrence Berkeley National Laboratory"/>
            <person name="Steindorff A."/>
            <person name="Hensen N."/>
            <person name="Bonometti L."/>
            <person name="Westerberg I."/>
            <person name="Brannstrom I.O."/>
            <person name="Guillou S."/>
            <person name="Cros-Aarteil S."/>
            <person name="Calhoun S."/>
            <person name="Haridas S."/>
            <person name="Kuo A."/>
            <person name="Mondo S."/>
            <person name="Pangilinan J."/>
            <person name="Riley R."/>
            <person name="Labutti K."/>
            <person name="Andreopoulos B."/>
            <person name="Lipzen A."/>
            <person name="Chen C."/>
            <person name="Yanf M."/>
            <person name="Daum C."/>
            <person name="Ng V."/>
            <person name="Clum A."/>
            <person name="Ohm R."/>
            <person name="Martin F."/>
            <person name="Silar P."/>
            <person name="Natvig D."/>
            <person name="Lalanne C."/>
            <person name="Gautier V."/>
            <person name="Ament-Velasquez S.L."/>
            <person name="Kruys A."/>
            <person name="Hutchinson M.I."/>
            <person name="Powell A.J."/>
            <person name="Barry K."/>
            <person name="Miller A.N."/>
            <person name="Grigoriev I.V."/>
            <person name="Debuchy R."/>
            <person name="Gladieux P."/>
            <person name="Thoren M.H."/>
            <person name="Johannesson H."/>
        </authorList>
    </citation>
    <scope>NUCLEOTIDE SEQUENCE</scope>
    <source>
        <strain evidence="3">PSN293</strain>
    </source>
</reference>
<feature type="compositionally biased region" description="Basic and acidic residues" evidence="1">
    <location>
        <begin position="39"/>
        <end position="60"/>
    </location>
</feature>
<dbReference type="GO" id="GO:0003676">
    <property type="term" value="F:nucleic acid binding"/>
    <property type="evidence" value="ECO:0007669"/>
    <property type="project" value="InterPro"/>
</dbReference>
<dbReference type="AlphaFoldDB" id="A0AAN6Y1J5"/>
<evidence type="ECO:0000259" key="2">
    <source>
        <dbReference type="PROSITE" id="PS50800"/>
    </source>
</evidence>
<feature type="compositionally biased region" description="Polar residues" evidence="1">
    <location>
        <begin position="441"/>
        <end position="454"/>
    </location>
</feature>
<gene>
    <name evidence="3" type="ORF">QBC37DRAFT_296691</name>
</gene>
<feature type="compositionally biased region" description="Basic and acidic residues" evidence="1">
    <location>
        <begin position="599"/>
        <end position="623"/>
    </location>
</feature>
<organism evidence="3 4">
    <name type="scientific">Rhypophila decipiens</name>
    <dbReference type="NCBI Taxonomy" id="261697"/>
    <lineage>
        <taxon>Eukaryota</taxon>
        <taxon>Fungi</taxon>
        <taxon>Dikarya</taxon>
        <taxon>Ascomycota</taxon>
        <taxon>Pezizomycotina</taxon>
        <taxon>Sordariomycetes</taxon>
        <taxon>Sordariomycetidae</taxon>
        <taxon>Sordariales</taxon>
        <taxon>Naviculisporaceae</taxon>
        <taxon>Rhypophila</taxon>
    </lineage>
</organism>
<feature type="compositionally biased region" description="Gly residues" evidence="1">
    <location>
        <begin position="486"/>
        <end position="495"/>
    </location>
</feature>
<feature type="compositionally biased region" description="Basic and acidic residues" evidence="1">
    <location>
        <begin position="83"/>
        <end position="93"/>
    </location>
</feature>
<dbReference type="InterPro" id="IPR003034">
    <property type="entry name" value="SAP_dom"/>
</dbReference>
<evidence type="ECO:0000313" key="3">
    <source>
        <dbReference type="EMBL" id="KAK4208442.1"/>
    </source>
</evidence>
<feature type="domain" description="SAP" evidence="2">
    <location>
        <begin position="5"/>
        <end position="39"/>
    </location>
</feature>
<feature type="region of interest" description="Disordered" evidence="1">
    <location>
        <begin position="435"/>
        <end position="509"/>
    </location>
</feature>
<dbReference type="InterPro" id="IPR035979">
    <property type="entry name" value="RBD_domain_sf"/>
</dbReference>
<feature type="compositionally biased region" description="Basic and acidic residues" evidence="1">
    <location>
        <begin position="107"/>
        <end position="117"/>
    </location>
</feature>
<reference evidence="3" key="1">
    <citation type="journal article" date="2023" name="Mol. Phylogenet. Evol.">
        <title>Genome-scale phylogeny and comparative genomics of the fungal order Sordariales.</title>
        <authorList>
            <person name="Hensen N."/>
            <person name="Bonometti L."/>
            <person name="Westerberg I."/>
            <person name="Brannstrom I.O."/>
            <person name="Guillou S."/>
            <person name="Cros-Aarteil S."/>
            <person name="Calhoun S."/>
            <person name="Haridas S."/>
            <person name="Kuo A."/>
            <person name="Mondo S."/>
            <person name="Pangilinan J."/>
            <person name="Riley R."/>
            <person name="LaButti K."/>
            <person name="Andreopoulos B."/>
            <person name="Lipzen A."/>
            <person name="Chen C."/>
            <person name="Yan M."/>
            <person name="Daum C."/>
            <person name="Ng V."/>
            <person name="Clum A."/>
            <person name="Steindorff A."/>
            <person name="Ohm R.A."/>
            <person name="Martin F."/>
            <person name="Silar P."/>
            <person name="Natvig D.O."/>
            <person name="Lalanne C."/>
            <person name="Gautier V."/>
            <person name="Ament-Velasquez S.L."/>
            <person name="Kruys A."/>
            <person name="Hutchinson M.I."/>
            <person name="Powell A.J."/>
            <person name="Barry K."/>
            <person name="Miller A.N."/>
            <person name="Grigoriev I.V."/>
            <person name="Debuchy R."/>
            <person name="Gladieux P."/>
            <person name="Hiltunen Thoren M."/>
            <person name="Johannesson H."/>
        </authorList>
    </citation>
    <scope>NUCLEOTIDE SEQUENCE</scope>
    <source>
        <strain evidence="3">PSN293</strain>
    </source>
</reference>
<evidence type="ECO:0000313" key="4">
    <source>
        <dbReference type="Proteomes" id="UP001301769"/>
    </source>
</evidence>
<accession>A0AAN6Y1J5</accession>
<dbReference type="EMBL" id="MU858243">
    <property type="protein sequence ID" value="KAK4208442.1"/>
    <property type="molecule type" value="Genomic_DNA"/>
</dbReference>
<dbReference type="SUPFAM" id="SSF68906">
    <property type="entry name" value="SAP domain"/>
    <property type="match status" value="1"/>
</dbReference>
<protein>
    <recommendedName>
        <fullName evidence="2">SAP domain-containing protein</fullName>
    </recommendedName>
</protein>
<feature type="region of interest" description="Disordered" evidence="1">
    <location>
        <begin position="565"/>
        <end position="646"/>
    </location>
</feature>
<proteinExistence type="predicted"/>
<dbReference type="Proteomes" id="UP001301769">
    <property type="component" value="Unassembled WGS sequence"/>
</dbReference>
<dbReference type="CDD" id="cd12432">
    <property type="entry name" value="RRM_ACINU"/>
    <property type="match status" value="1"/>
</dbReference>
<feature type="region of interest" description="Disordered" evidence="1">
    <location>
        <begin position="19"/>
        <end position="266"/>
    </location>
</feature>
<dbReference type="PANTHER" id="PTHR47031:SF3">
    <property type="entry name" value="SAP DOMAIN-CONTAINING PROTEIN"/>
    <property type="match status" value="1"/>
</dbReference>
<dbReference type="SUPFAM" id="SSF54928">
    <property type="entry name" value="RNA-binding domain, RBD"/>
    <property type="match status" value="1"/>
</dbReference>
<name>A0AAN6Y1J5_9PEZI</name>
<dbReference type="Pfam" id="PF02037">
    <property type="entry name" value="SAP"/>
    <property type="match status" value="1"/>
</dbReference>
<dbReference type="SMART" id="SM00513">
    <property type="entry name" value="SAP"/>
    <property type="match status" value="1"/>
</dbReference>
<sequence length="646" mass="71711">MATEWGRLTVVDLRQQLKQRGLPTTGKKADLVERLTAAESKERTDTEASPEKPETGREVNPEQAETSETIKSSPAPSPPASDPKIEEVGRLETIKNSPARSPPASDPKPEEVERLEPTNKSPAPSPPASNPTRGDVDTDESLNPPPTKSELMDTTPIETAMVDDSAGVRDENGVPNPAVAEVSPDLSMDARGRKRRSRTPPPSDDESSRKRARPSEQHDMDEIHSIDEATLVGEEVLPLDDDPAGKDSSYAKLLPDIPTEHRGDESIVNESLATTHQPDGGDRSFQSDPDVFMEDISDFEPSIHPATSALYIKNFMRPLKPEVVRDYLVELATPPGRPFDPEIVSKFFLDPIRTHAFVQFDSVAAASRVRVRLHSTVWPEERERKALWVDFVPPDKVAEWIEHEEKTKERGKSFRWELIYEVGRDGQVHLELVDSSDHDNAQTTRPRQMSSSMPIPTGPARQFPGIEGAPSGPRGNGFFRDVQLGSGSGRGGGGRAELWTTTGRPQISYKPVPDEVAQRRLDNMRSYYTKDKNRDMGREDEINRYTFEKEASFVDRGVENFVGIRRPPGVRLPPRYASRSMGPRGPRGPRGPPPFAGDRSSRRRDVYHPERGVPRSDVPRSRLDGAPLPTFGGGGNSGRGRYWGHR</sequence>
<dbReference type="InterPro" id="IPR034257">
    <property type="entry name" value="Acinus_RRM"/>
</dbReference>
<dbReference type="PANTHER" id="PTHR47031">
    <property type="entry name" value="SAP DNA-BINDING DOMAIN-CONTAINING PROTEIN"/>
    <property type="match status" value="1"/>
</dbReference>
<dbReference type="Gene3D" id="1.10.720.30">
    <property type="entry name" value="SAP domain"/>
    <property type="match status" value="1"/>
</dbReference>
<feature type="compositionally biased region" description="Basic and acidic residues" evidence="1">
    <location>
        <begin position="206"/>
        <end position="227"/>
    </location>
</feature>
<dbReference type="InterPro" id="IPR036361">
    <property type="entry name" value="SAP_dom_sf"/>
</dbReference>
<keyword evidence="4" id="KW-1185">Reference proteome</keyword>